<gene>
    <name evidence="1" type="ORF">DF185_02620</name>
</gene>
<dbReference type="NCBIfam" id="TIGR02436">
    <property type="entry name" value="four helix bundle protein"/>
    <property type="match status" value="1"/>
</dbReference>
<dbReference type="Pfam" id="PF05635">
    <property type="entry name" value="23S_rRNA_IVP"/>
    <property type="match status" value="1"/>
</dbReference>
<protein>
    <submittedName>
        <fullName evidence="1">Four helix bundle protein</fullName>
    </submittedName>
</protein>
<dbReference type="EMBL" id="QFLI01000001">
    <property type="protein sequence ID" value="PXY03003.1"/>
    <property type="molecule type" value="Genomic_DNA"/>
</dbReference>
<dbReference type="AlphaFoldDB" id="A0A2V4A425"/>
<proteinExistence type="predicted"/>
<dbReference type="SUPFAM" id="SSF158446">
    <property type="entry name" value="IVS-encoded protein-like"/>
    <property type="match status" value="1"/>
</dbReference>
<comment type="caution">
    <text evidence="1">The sequence shown here is derived from an EMBL/GenBank/DDBJ whole genome shotgun (WGS) entry which is preliminary data.</text>
</comment>
<dbReference type="OrthoDB" id="285993at2"/>
<dbReference type="PANTHER" id="PTHR38471">
    <property type="entry name" value="FOUR HELIX BUNDLE PROTEIN"/>
    <property type="match status" value="1"/>
</dbReference>
<keyword evidence="2" id="KW-1185">Reference proteome</keyword>
<dbReference type="InterPro" id="IPR036583">
    <property type="entry name" value="23S_rRNA_IVS_sf"/>
</dbReference>
<dbReference type="RefSeq" id="WP_110359160.1">
    <property type="nucleotide sequence ID" value="NZ_QFLI01000001.1"/>
</dbReference>
<dbReference type="Proteomes" id="UP000248079">
    <property type="component" value="Unassembled WGS sequence"/>
</dbReference>
<reference evidence="1 2" key="1">
    <citation type="submission" date="2018-05" db="EMBL/GenBank/DDBJ databases">
        <title>Marinifilum breve JC075T sp. nov., a marine bacterium isolated from Yongle Blue Hole in the South China Sea.</title>
        <authorList>
            <person name="Fu T."/>
        </authorList>
    </citation>
    <scope>NUCLEOTIDE SEQUENCE [LARGE SCALE GENOMIC DNA]</scope>
    <source>
        <strain evidence="1 2">JC075</strain>
    </source>
</reference>
<evidence type="ECO:0000313" key="2">
    <source>
        <dbReference type="Proteomes" id="UP000248079"/>
    </source>
</evidence>
<dbReference type="Gene3D" id="1.20.1440.60">
    <property type="entry name" value="23S rRNA-intervening sequence"/>
    <property type="match status" value="1"/>
</dbReference>
<dbReference type="InterPro" id="IPR012657">
    <property type="entry name" value="23S_rRNA-intervening_sequence"/>
</dbReference>
<sequence>MNCKFDLQERLFNFSISIVNEYRKLPISNEYTVISHQVLKSATSIGANFEEAQAAVSKADFTNKVAISLKEARETNYWIRIIIAISDVREEWIKLEKESKEIIKILASIYNKTVVKK</sequence>
<dbReference type="PANTHER" id="PTHR38471:SF2">
    <property type="entry name" value="FOUR HELIX BUNDLE PROTEIN"/>
    <property type="match status" value="1"/>
</dbReference>
<evidence type="ECO:0000313" key="1">
    <source>
        <dbReference type="EMBL" id="PXY03003.1"/>
    </source>
</evidence>
<dbReference type="PIRSF" id="PIRSF035652">
    <property type="entry name" value="CHP02436"/>
    <property type="match status" value="1"/>
</dbReference>
<accession>A0A2V4A425</accession>
<name>A0A2V4A425_9BACT</name>
<organism evidence="1 2">
    <name type="scientific">Marinifilum breve</name>
    <dbReference type="NCBI Taxonomy" id="2184082"/>
    <lineage>
        <taxon>Bacteria</taxon>
        <taxon>Pseudomonadati</taxon>
        <taxon>Bacteroidota</taxon>
        <taxon>Bacteroidia</taxon>
        <taxon>Marinilabiliales</taxon>
        <taxon>Marinifilaceae</taxon>
    </lineage>
</organism>